<evidence type="ECO:0000259" key="6">
    <source>
        <dbReference type="Pfam" id="PF06305"/>
    </source>
</evidence>
<comment type="caution">
    <text evidence="7">The sequence shown here is derived from an EMBL/GenBank/DDBJ whole genome shotgun (WGS) entry which is preliminary data.</text>
</comment>
<evidence type="ECO:0000256" key="3">
    <source>
        <dbReference type="ARBA" id="ARBA00022989"/>
    </source>
</evidence>
<dbReference type="Pfam" id="PF06305">
    <property type="entry name" value="LapA_dom"/>
    <property type="match status" value="1"/>
</dbReference>
<keyword evidence="4 5" id="KW-0472">Membrane</keyword>
<organism evidence="7 8">
    <name type="scientific">Billgrantia zhangzhouensis</name>
    <dbReference type="NCBI Taxonomy" id="2733481"/>
    <lineage>
        <taxon>Bacteria</taxon>
        <taxon>Pseudomonadati</taxon>
        <taxon>Pseudomonadota</taxon>
        <taxon>Gammaproteobacteria</taxon>
        <taxon>Oceanospirillales</taxon>
        <taxon>Halomonadaceae</taxon>
        <taxon>Billgrantia</taxon>
    </lineage>
</organism>
<name>A0ABS9AHJ2_9GAMM</name>
<feature type="domain" description="Lipopolysaccharide assembly protein A" evidence="6">
    <location>
        <begin position="22"/>
        <end position="71"/>
    </location>
</feature>
<keyword evidence="8" id="KW-1185">Reference proteome</keyword>
<evidence type="ECO:0000256" key="4">
    <source>
        <dbReference type="ARBA" id="ARBA00023136"/>
    </source>
</evidence>
<reference evidence="7 8" key="1">
    <citation type="journal article" date="2021" name="Front. Microbiol.">
        <title>Aerobic Denitrification and Heterotrophic Sulfur Oxidation in the Genus Halomonas Revealed by Six Novel Species Characterizations and Genome-Based Analysis.</title>
        <authorList>
            <person name="Wang L."/>
            <person name="Shao Z."/>
        </authorList>
    </citation>
    <scope>NUCLEOTIDE SEQUENCE [LARGE SCALE GENOMIC DNA]</scope>
    <source>
        <strain evidence="7 8">MCCC 1A11036</strain>
    </source>
</reference>
<dbReference type="InterPro" id="IPR010445">
    <property type="entry name" value="LapA_dom"/>
</dbReference>
<feature type="transmembrane region" description="Helical" evidence="5">
    <location>
        <begin position="12"/>
        <end position="34"/>
    </location>
</feature>
<dbReference type="RefSeq" id="WP_234274499.1">
    <property type="nucleotide sequence ID" value="NZ_JABFTT010000010.1"/>
</dbReference>
<protein>
    <submittedName>
        <fullName evidence="7">DUF1049 domain-containing protein</fullName>
    </submittedName>
</protein>
<keyword evidence="1" id="KW-1003">Cell membrane</keyword>
<evidence type="ECO:0000256" key="5">
    <source>
        <dbReference type="SAM" id="Phobius"/>
    </source>
</evidence>
<keyword evidence="3 5" id="KW-1133">Transmembrane helix</keyword>
<evidence type="ECO:0000313" key="8">
    <source>
        <dbReference type="Proteomes" id="UP001320122"/>
    </source>
</evidence>
<evidence type="ECO:0000313" key="7">
    <source>
        <dbReference type="EMBL" id="MCE8021181.1"/>
    </source>
</evidence>
<gene>
    <name evidence="7" type="ORF">HOP51_13840</name>
</gene>
<dbReference type="Proteomes" id="UP001320122">
    <property type="component" value="Unassembled WGS sequence"/>
</dbReference>
<feature type="transmembrane region" description="Helical" evidence="5">
    <location>
        <begin position="40"/>
        <end position="62"/>
    </location>
</feature>
<proteinExistence type="predicted"/>
<sequence length="75" mass="8581">MDTLLLAIKIVITLLVAILFLQNIVLVEVRFLAWGTRMPLALLLLVIYVLGMVSGKALLTFIRRLRSDRKHSSRY</sequence>
<accession>A0ABS9AHJ2</accession>
<evidence type="ECO:0000256" key="2">
    <source>
        <dbReference type="ARBA" id="ARBA00022692"/>
    </source>
</evidence>
<keyword evidence="2 5" id="KW-0812">Transmembrane</keyword>
<dbReference type="EMBL" id="JABFTT010000010">
    <property type="protein sequence ID" value="MCE8021181.1"/>
    <property type="molecule type" value="Genomic_DNA"/>
</dbReference>
<evidence type="ECO:0000256" key="1">
    <source>
        <dbReference type="ARBA" id="ARBA00022475"/>
    </source>
</evidence>